<dbReference type="FunFam" id="1.25.10.10:FF:000371">
    <property type="entry name" value="Serine/threonine-protein kinase TOR"/>
    <property type="match status" value="1"/>
</dbReference>
<name>A0A433Q9H9_9FUNG</name>
<dbReference type="Pfam" id="PF13513">
    <property type="entry name" value="HEAT_EZ"/>
    <property type="match status" value="1"/>
</dbReference>
<dbReference type="SUPFAM" id="SSF56112">
    <property type="entry name" value="Protein kinase-like (PK-like)"/>
    <property type="match status" value="1"/>
</dbReference>
<dbReference type="PROSITE" id="PS50290">
    <property type="entry name" value="PI3_4_KINASE_3"/>
    <property type="match status" value="1"/>
</dbReference>
<dbReference type="GO" id="GO:0005886">
    <property type="term" value="C:plasma membrane"/>
    <property type="evidence" value="ECO:0007669"/>
    <property type="project" value="UniProtKB-ARBA"/>
</dbReference>
<evidence type="ECO:0000259" key="14">
    <source>
        <dbReference type="PROSITE" id="PS50290"/>
    </source>
</evidence>
<dbReference type="EC" id="2.7.11.1" evidence="2"/>
<dbReference type="SMART" id="SM00146">
    <property type="entry name" value="PI3Kc"/>
    <property type="match status" value="1"/>
</dbReference>
<dbReference type="GO" id="GO:0016242">
    <property type="term" value="P:negative regulation of macroautophagy"/>
    <property type="evidence" value="ECO:0007669"/>
    <property type="project" value="TreeGrafter"/>
</dbReference>
<dbReference type="GO" id="GO:0005524">
    <property type="term" value="F:ATP binding"/>
    <property type="evidence" value="ECO:0007669"/>
    <property type="project" value="UniProtKB-KW"/>
</dbReference>
<dbReference type="InterPro" id="IPR024585">
    <property type="entry name" value="mTOR_dom"/>
</dbReference>
<evidence type="ECO:0000256" key="1">
    <source>
        <dbReference type="ARBA" id="ARBA00011031"/>
    </source>
</evidence>
<dbReference type="Pfam" id="PF23593">
    <property type="entry name" value="HEAT_ATR"/>
    <property type="match status" value="1"/>
</dbReference>
<dbReference type="InterPro" id="IPR011989">
    <property type="entry name" value="ARM-like"/>
</dbReference>
<evidence type="ECO:0000313" key="18">
    <source>
        <dbReference type="Proteomes" id="UP000274822"/>
    </source>
</evidence>
<dbReference type="Proteomes" id="UP000274822">
    <property type="component" value="Unassembled WGS sequence"/>
</dbReference>
<dbReference type="PROSITE" id="PS00916">
    <property type="entry name" value="PI3_4_KINASE_2"/>
    <property type="match status" value="1"/>
</dbReference>
<dbReference type="InterPro" id="IPR057564">
    <property type="entry name" value="HEAT_ATR"/>
</dbReference>
<evidence type="ECO:0000259" key="16">
    <source>
        <dbReference type="PROSITE" id="PS51190"/>
    </source>
</evidence>
<dbReference type="FunFam" id="3.30.1010.10:FF:000006">
    <property type="entry name" value="Serine/threonine-protein kinase TOR"/>
    <property type="match status" value="1"/>
</dbReference>
<dbReference type="InterPro" id="IPR003152">
    <property type="entry name" value="FATC_dom"/>
</dbReference>
<reference evidence="17 18" key="1">
    <citation type="journal article" date="2018" name="New Phytol.">
        <title>Phylogenomics of Endogonaceae and evolution of mycorrhizas within Mucoromycota.</title>
        <authorList>
            <person name="Chang Y."/>
            <person name="Desiro A."/>
            <person name="Na H."/>
            <person name="Sandor L."/>
            <person name="Lipzen A."/>
            <person name="Clum A."/>
            <person name="Barry K."/>
            <person name="Grigoriev I.V."/>
            <person name="Martin F.M."/>
            <person name="Stajich J.E."/>
            <person name="Smith M.E."/>
            <person name="Bonito G."/>
            <person name="Spatafora J.W."/>
        </authorList>
    </citation>
    <scope>NUCLEOTIDE SEQUENCE [LARGE SCALE GENOMIC DNA]</scope>
    <source>
        <strain evidence="17 18">AD002</strain>
    </source>
</reference>
<gene>
    <name evidence="17" type="ORF">BC938DRAFT_470763</name>
</gene>
<dbReference type="Gene3D" id="1.25.10.10">
    <property type="entry name" value="Leucine-rich Repeat Variant"/>
    <property type="match status" value="2"/>
</dbReference>
<comment type="catalytic activity">
    <reaction evidence="11">
        <text>L-seryl-[protein] + ATP = O-phospho-L-seryl-[protein] + ADP + H(+)</text>
        <dbReference type="Rhea" id="RHEA:17989"/>
        <dbReference type="Rhea" id="RHEA-COMP:9863"/>
        <dbReference type="Rhea" id="RHEA-COMP:11604"/>
        <dbReference type="ChEBI" id="CHEBI:15378"/>
        <dbReference type="ChEBI" id="CHEBI:29999"/>
        <dbReference type="ChEBI" id="CHEBI:30616"/>
        <dbReference type="ChEBI" id="CHEBI:83421"/>
        <dbReference type="ChEBI" id="CHEBI:456216"/>
        <dbReference type="EC" id="2.7.11.1"/>
    </reaction>
</comment>
<dbReference type="SMART" id="SM01346">
    <property type="entry name" value="DUF3385"/>
    <property type="match status" value="1"/>
</dbReference>
<evidence type="ECO:0000256" key="2">
    <source>
        <dbReference type="ARBA" id="ARBA00012513"/>
    </source>
</evidence>
<evidence type="ECO:0000259" key="15">
    <source>
        <dbReference type="PROSITE" id="PS51189"/>
    </source>
</evidence>
<dbReference type="PROSITE" id="PS51190">
    <property type="entry name" value="FATC"/>
    <property type="match status" value="1"/>
</dbReference>
<keyword evidence="6" id="KW-0547">Nucleotide-binding</keyword>
<feature type="compositionally biased region" description="Basic and acidic residues" evidence="13">
    <location>
        <begin position="1867"/>
        <end position="1884"/>
    </location>
</feature>
<accession>A0A433Q9H9</accession>
<dbReference type="SMART" id="SM01343">
    <property type="entry name" value="FATC"/>
    <property type="match status" value="1"/>
</dbReference>
<dbReference type="EMBL" id="RBNJ01010424">
    <property type="protein sequence ID" value="RUS26443.1"/>
    <property type="molecule type" value="Genomic_DNA"/>
</dbReference>
<dbReference type="InterPro" id="IPR016024">
    <property type="entry name" value="ARM-type_fold"/>
</dbReference>
<evidence type="ECO:0000256" key="10">
    <source>
        <dbReference type="ARBA" id="ARBA00047899"/>
    </source>
</evidence>
<comment type="catalytic activity">
    <reaction evidence="10">
        <text>L-threonyl-[protein] + ATP = O-phospho-L-threonyl-[protein] + ADP + H(+)</text>
        <dbReference type="Rhea" id="RHEA:46608"/>
        <dbReference type="Rhea" id="RHEA-COMP:11060"/>
        <dbReference type="Rhea" id="RHEA-COMP:11605"/>
        <dbReference type="ChEBI" id="CHEBI:15378"/>
        <dbReference type="ChEBI" id="CHEBI:30013"/>
        <dbReference type="ChEBI" id="CHEBI:30616"/>
        <dbReference type="ChEBI" id="CHEBI:61977"/>
        <dbReference type="ChEBI" id="CHEBI:456216"/>
        <dbReference type="EC" id="2.7.11.1"/>
    </reaction>
</comment>
<keyword evidence="7" id="KW-0418">Kinase</keyword>
<keyword evidence="18" id="KW-1185">Reference proteome</keyword>
<dbReference type="InterPro" id="IPR021133">
    <property type="entry name" value="HEAT_type_2"/>
</dbReference>
<dbReference type="InterPro" id="IPR026683">
    <property type="entry name" value="TOR_cat"/>
</dbReference>
<feature type="domain" description="FATC" evidence="16">
    <location>
        <begin position="1952"/>
        <end position="1980"/>
    </location>
</feature>
<evidence type="ECO:0000313" key="17">
    <source>
        <dbReference type="EMBL" id="RUS26443.1"/>
    </source>
</evidence>
<dbReference type="GO" id="GO:0031932">
    <property type="term" value="C:TORC2 complex"/>
    <property type="evidence" value="ECO:0007669"/>
    <property type="project" value="TreeGrafter"/>
</dbReference>
<dbReference type="InterPro" id="IPR009076">
    <property type="entry name" value="FRB_dom"/>
</dbReference>
<dbReference type="PROSITE" id="PS00915">
    <property type="entry name" value="PI3_4_KINASE_1"/>
    <property type="match status" value="1"/>
</dbReference>
<evidence type="ECO:0000256" key="8">
    <source>
        <dbReference type="ARBA" id="ARBA00022840"/>
    </source>
</evidence>
<keyword evidence="4" id="KW-0808">Transferase</keyword>
<dbReference type="SUPFAM" id="SSF47212">
    <property type="entry name" value="FKBP12-rapamycin-binding domain of FKBP-rapamycin-associated protein (FRAP)"/>
    <property type="match status" value="1"/>
</dbReference>
<dbReference type="SMART" id="SM01345">
    <property type="entry name" value="Rapamycin_bind"/>
    <property type="match status" value="1"/>
</dbReference>
<dbReference type="GO" id="GO:0044877">
    <property type="term" value="F:protein-containing complex binding"/>
    <property type="evidence" value="ECO:0007669"/>
    <property type="project" value="InterPro"/>
</dbReference>
<dbReference type="PROSITE" id="PS51189">
    <property type="entry name" value="FAT"/>
    <property type="match status" value="1"/>
</dbReference>
<dbReference type="Pfam" id="PF00454">
    <property type="entry name" value="PI3_PI4_kinase"/>
    <property type="match status" value="1"/>
</dbReference>
<proteinExistence type="inferred from homology"/>
<dbReference type="CDD" id="cd05169">
    <property type="entry name" value="PIKKc_TOR"/>
    <property type="match status" value="1"/>
</dbReference>
<protein>
    <recommendedName>
        <fullName evidence="2">non-specific serine/threonine protein kinase</fullName>
        <ecNumber evidence="2">2.7.11.1</ecNumber>
    </recommendedName>
</protein>
<feature type="non-terminal residue" evidence="17">
    <location>
        <position position="1"/>
    </location>
</feature>
<evidence type="ECO:0000256" key="12">
    <source>
        <dbReference type="PROSITE-ProRule" id="PRU00103"/>
    </source>
</evidence>
<dbReference type="FunFam" id="1.20.120.150:FF:000001">
    <property type="entry name" value="Serine/threonine-protein kinase TOR"/>
    <property type="match status" value="1"/>
</dbReference>
<feature type="domain" description="FAT" evidence="15">
    <location>
        <begin position="820"/>
        <end position="1389"/>
    </location>
</feature>
<dbReference type="InterPro" id="IPR036738">
    <property type="entry name" value="FRB_sf"/>
</dbReference>
<dbReference type="PANTHER" id="PTHR11139:SF9">
    <property type="entry name" value="SERINE_THREONINE-PROTEIN KINASE MTOR"/>
    <property type="match status" value="1"/>
</dbReference>
<dbReference type="InterPro" id="IPR050517">
    <property type="entry name" value="DDR_Repair_Kinase"/>
</dbReference>
<comment type="caution">
    <text evidence="17">The sequence shown here is derived from an EMBL/GenBank/DDBJ whole genome shotgun (WGS) entry which is preliminary data.</text>
</comment>
<dbReference type="InterPro" id="IPR000403">
    <property type="entry name" value="PI3/4_kinase_cat_dom"/>
</dbReference>
<dbReference type="InterPro" id="IPR003151">
    <property type="entry name" value="PIK-rel_kinase_FAT"/>
</dbReference>
<comment type="similarity">
    <text evidence="1">Belongs to the PI3/PI4-kinase family.</text>
</comment>
<keyword evidence="9" id="KW-0131">Cell cycle</keyword>
<keyword evidence="8" id="KW-0067">ATP-binding</keyword>
<dbReference type="PROSITE" id="PS50077">
    <property type="entry name" value="HEAT_REPEAT"/>
    <property type="match status" value="1"/>
</dbReference>
<dbReference type="FunFam" id="1.10.1070.11:FF:000007">
    <property type="entry name" value="Serine/threonine-protein kinase TOR"/>
    <property type="match status" value="1"/>
</dbReference>
<feature type="repeat" description="HEAT" evidence="12">
    <location>
        <begin position="272"/>
        <end position="304"/>
    </location>
</feature>
<evidence type="ECO:0000256" key="11">
    <source>
        <dbReference type="ARBA" id="ARBA00048679"/>
    </source>
</evidence>
<dbReference type="Gene3D" id="1.20.120.150">
    <property type="entry name" value="FKBP12-rapamycin binding domain"/>
    <property type="match status" value="1"/>
</dbReference>
<dbReference type="GO" id="GO:0005634">
    <property type="term" value="C:nucleus"/>
    <property type="evidence" value="ECO:0007669"/>
    <property type="project" value="TreeGrafter"/>
</dbReference>
<sequence length="1980" mass="225636">VVTALASKNPDDRAIFHLPLPGHVLNEFVRDCIVTYLEDDNPDVRKAAAVTCCQLFVRDPICYQTSNHAIKVVGEVLEKLLTVGIADSGELRSGYGCIVYYIHCWSKLSQASLSTPIHLCNSSDPTIRQTVLSSLDDRFDRHLAQADNVRSLFIALNDEVFAIRETAITIIGRLTLHNPAYVMPSLRKTLIQLLTELEYSSVGRNKEESARLLSLLVAASQRLIKPYVEPILKVLLPKARDSSPGVASSVLGALGELATVGGEDMMPYLDNLMPLIIDTLQDQSSSTKRDAALKTLGQLASNTGFVIEPYHKYPALLDILINILKTEQNNSIRRETVKLLGILGALDPYKHKMNLAGGSDDSLADPKSANNDLSLLMMGVGPSSEDYYPQVVIHALMKILRDPSLSTHHHAVIQAIMSMFKALGLKIVQFLPLVSGWVVCLKIIPGFLSIMRTCTMGMLEFYFQQLGILVSIVKQHIRNYLNDIFALIEDYWNPTSNIQITIIALIEAVAVALDGEFKIYLPKLLPHLLQIFDADQGEKRMATLKVLHAFITFGPNIEEYMHLVVPVVVKLFEKNDAPLSLRRQAIQTIGQLCKKVNVADHASRIIHPLARILVTMPFDIRMTAMDTLCALVFQLGADYAIFIPMINKVLTKYRIQHQNYEMLVNKLLKGENLPQELGKDDRETKTEDTAAADVSAAKKLPVHQQHLKKAWEASQRSTKEDWMEWIRRLSVELLKESPSHALRACASLASVYSPLARELFNAGFVSCWGELYDQYQEELVRSLEVALISPNIPPEIIQMLLNLAEFMEHDDKALPIDIRTLGSYAQKCHAFAKALHYKEAEFHQEPTTDTIETLMSINNLLQQPDAAIGILTYAQQHHDLELKESWYEKLHRYQDALAAYERKQLEFPNSFEITLGRMRCLHSLGEWDKLSELAQEKWVHSGNDLRKAMAPFAAAAAWGLGQWELMDDYIAVMKHESPDKAFFRSILAMHRNQYNQAVMYIDQTRDLLDTELTALLGESYNRAYAYNRGKSTNVGRTRGDYLLQTIHGSAGATGRHPQDLDEEHTYCRRRPQIIRPRSTRLEGCQRNVEVWQRILRVRAMVVSPKDDMDMWIKFANLCRKSGRLALSEKTIQSLTSEEYDGSGMPARPPPKVVYAHLKHMWATGVRDDTLSNLREFTANLTQDLGLNAEDMTMNQPIDPARIHGDVAEYTRLLARCYLKQGEWQMALQDDWDQETTEDILQSYLLATRFDKDWYKAWHAWALANFEVINYHGKITGDKIPSQLISTHIVPSVQGFFRSIALSKDNSLQDTLRLLTLWFKYGHQQDVSQAINEGFNTITIDTWLQVIPQLIARIHAPNANVRRLIHQLLAEIGKEHPQALVYSLTVASKSQSATRKKAALAIMDKMRMHSSVLVEQTLLVSQELIRVAILWHEMWHEGLEEASRLYFGDHNIDAMFATLEPLHMMLERGPDTLREVSFNQAFGRDLQEAQDWCRRYKDTGDMNNLNQAWELYYQVFRRIAKQLPQLTTLELQYVSPKLLNAKDLDLSVPGKKVILVHFLNNYFLVSLPPGIYRSGEPIIKIARFVPTLTVMTSKQRPRRLTIVGSDGREYLYLLKGHEDLRQDERVMQLFGLVNTLLLNDPETFKRHLSIQRYPAIPLSPNSGLIGWVPFCDTLHTLIRDYRESRKILLNIEHRLMLQMAPDYDNLTLMQKVEVFQYALDNTTGQDLYRVLWLKSRNSEVWLDRRTNYTRSLAVMSMVGYILGLGDRHPSNLMLDQISGKVVHIDFGDCFEVAMNREKFPEKIPFRLTRMLVNAMEVSGIEGNFRTTCDNVMKVLRENKESLMAVLEAFVYDPLINWRLLTNNQPSPKQDERGRPVSKFNREEAADEDLRKFPASRKVIRTESDLVSMGMHHSYSFATQENNQTQPETLNTRAIAIVNRVSNKLTGKDFKSNVVLDVPTQVDRLIQQATSLENLCQCYIGW</sequence>
<dbReference type="GO" id="GO:0038202">
    <property type="term" value="P:TORC1 signaling"/>
    <property type="evidence" value="ECO:0007669"/>
    <property type="project" value="TreeGrafter"/>
</dbReference>
<dbReference type="GO" id="GO:0004674">
    <property type="term" value="F:protein serine/threonine kinase activity"/>
    <property type="evidence" value="ECO:0007669"/>
    <property type="project" value="UniProtKB-KW"/>
</dbReference>
<feature type="region of interest" description="Disordered" evidence="13">
    <location>
        <begin position="1861"/>
        <end position="1884"/>
    </location>
</feature>
<evidence type="ECO:0000256" key="4">
    <source>
        <dbReference type="ARBA" id="ARBA00022679"/>
    </source>
</evidence>
<evidence type="ECO:0000256" key="3">
    <source>
        <dbReference type="ARBA" id="ARBA00022527"/>
    </source>
</evidence>
<dbReference type="GO" id="GO:0031931">
    <property type="term" value="C:TORC1 complex"/>
    <property type="evidence" value="ECO:0007669"/>
    <property type="project" value="TreeGrafter"/>
</dbReference>
<dbReference type="Gene3D" id="1.10.1070.11">
    <property type="entry name" value="Phosphatidylinositol 3-/4-kinase, catalytic domain"/>
    <property type="match status" value="1"/>
</dbReference>
<evidence type="ECO:0000256" key="7">
    <source>
        <dbReference type="ARBA" id="ARBA00022777"/>
    </source>
</evidence>
<dbReference type="Pfam" id="PF11865">
    <property type="entry name" value="mTOR_dom"/>
    <property type="match status" value="1"/>
</dbReference>
<dbReference type="PANTHER" id="PTHR11139">
    <property type="entry name" value="ATAXIA TELANGIECTASIA MUTATED ATM -RELATED"/>
    <property type="match status" value="1"/>
</dbReference>
<evidence type="ECO:0000256" key="5">
    <source>
        <dbReference type="ARBA" id="ARBA00022737"/>
    </source>
</evidence>
<keyword evidence="5" id="KW-0677">Repeat</keyword>
<dbReference type="GO" id="GO:0005737">
    <property type="term" value="C:cytoplasm"/>
    <property type="evidence" value="ECO:0007669"/>
    <property type="project" value="TreeGrafter"/>
</dbReference>
<dbReference type="Pfam" id="PF02259">
    <property type="entry name" value="FAT"/>
    <property type="match status" value="2"/>
</dbReference>
<keyword evidence="3" id="KW-0723">Serine/threonine-protein kinase</keyword>
<feature type="domain" description="PI3K/PI4K catalytic" evidence="14">
    <location>
        <begin position="1583"/>
        <end position="1899"/>
    </location>
</feature>
<dbReference type="InterPro" id="IPR018936">
    <property type="entry name" value="PI3/4_kinase_CS"/>
</dbReference>
<dbReference type="InterPro" id="IPR014009">
    <property type="entry name" value="PIK_FAT"/>
</dbReference>
<dbReference type="SUPFAM" id="SSF48371">
    <property type="entry name" value="ARM repeat"/>
    <property type="match status" value="1"/>
</dbReference>
<dbReference type="Pfam" id="PF02260">
    <property type="entry name" value="FATC"/>
    <property type="match status" value="1"/>
</dbReference>
<evidence type="ECO:0000256" key="9">
    <source>
        <dbReference type="ARBA" id="ARBA00023306"/>
    </source>
</evidence>
<dbReference type="InterPro" id="IPR011009">
    <property type="entry name" value="Kinase-like_dom_sf"/>
</dbReference>
<dbReference type="Gene3D" id="3.30.1010.10">
    <property type="entry name" value="Phosphatidylinositol 3-kinase Catalytic Subunit, Chain A, domain 4"/>
    <property type="match status" value="1"/>
</dbReference>
<dbReference type="InterPro" id="IPR036940">
    <property type="entry name" value="PI3/4_kinase_cat_sf"/>
</dbReference>
<dbReference type="Pfam" id="PF08771">
    <property type="entry name" value="FRB_dom"/>
    <property type="match status" value="1"/>
</dbReference>
<evidence type="ECO:0000256" key="13">
    <source>
        <dbReference type="SAM" id="MobiDB-lite"/>
    </source>
</evidence>
<evidence type="ECO:0000256" key="6">
    <source>
        <dbReference type="ARBA" id="ARBA00022741"/>
    </source>
</evidence>
<organism evidence="17 18">
    <name type="scientific">Jimgerdemannia flammicorona</name>
    <dbReference type="NCBI Taxonomy" id="994334"/>
    <lineage>
        <taxon>Eukaryota</taxon>
        <taxon>Fungi</taxon>
        <taxon>Fungi incertae sedis</taxon>
        <taxon>Mucoromycota</taxon>
        <taxon>Mucoromycotina</taxon>
        <taxon>Endogonomycetes</taxon>
        <taxon>Endogonales</taxon>
        <taxon>Endogonaceae</taxon>
        <taxon>Jimgerdemannia</taxon>
    </lineage>
</organism>